<keyword evidence="2" id="KW-1185">Reference proteome</keyword>
<evidence type="ECO:0000313" key="1">
    <source>
        <dbReference type="EMBL" id="KAJ8634215.1"/>
    </source>
</evidence>
<organism evidence="1 2">
    <name type="scientific">Persea americana</name>
    <name type="common">Avocado</name>
    <dbReference type="NCBI Taxonomy" id="3435"/>
    <lineage>
        <taxon>Eukaryota</taxon>
        <taxon>Viridiplantae</taxon>
        <taxon>Streptophyta</taxon>
        <taxon>Embryophyta</taxon>
        <taxon>Tracheophyta</taxon>
        <taxon>Spermatophyta</taxon>
        <taxon>Magnoliopsida</taxon>
        <taxon>Magnoliidae</taxon>
        <taxon>Laurales</taxon>
        <taxon>Lauraceae</taxon>
        <taxon>Persea</taxon>
    </lineage>
</organism>
<dbReference type="Proteomes" id="UP001234297">
    <property type="component" value="Chromosome 8"/>
</dbReference>
<proteinExistence type="predicted"/>
<evidence type="ECO:0000313" key="2">
    <source>
        <dbReference type="Proteomes" id="UP001234297"/>
    </source>
</evidence>
<comment type="caution">
    <text evidence="1">The sequence shown here is derived from an EMBL/GenBank/DDBJ whole genome shotgun (WGS) entry which is preliminary data.</text>
</comment>
<protein>
    <submittedName>
        <fullName evidence="1">Uncharacterized protein</fullName>
    </submittedName>
</protein>
<accession>A0ACC2LL63</accession>
<name>A0ACC2LL63_PERAE</name>
<reference evidence="1 2" key="1">
    <citation type="journal article" date="2022" name="Hortic Res">
        <title>A haplotype resolved chromosomal level avocado genome allows analysis of novel avocado genes.</title>
        <authorList>
            <person name="Nath O."/>
            <person name="Fletcher S.J."/>
            <person name="Hayward A."/>
            <person name="Shaw L.M."/>
            <person name="Masouleh A.K."/>
            <person name="Furtado A."/>
            <person name="Henry R.J."/>
            <person name="Mitter N."/>
        </authorList>
    </citation>
    <scope>NUCLEOTIDE SEQUENCE [LARGE SCALE GENOMIC DNA]</scope>
    <source>
        <strain evidence="2">cv. Hass</strain>
    </source>
</reference>
<sequence>MIGWLCKAGFVDDAQQLFDKMATDFWFPEVMEYHAVELFKADMCLSRNNALLGKHIHNEKFDVAMAVYTDMLKRNIHRNCDTFNCVFYQIPNLVEFHPKDMQIVGWLCKVGFIHEAQETFDKIREDSLLMDRMWRALGEQQQLL</sequence>
<gene>
    <name evidence="1" type="ORF">MRB53_027551</name>
</gene>
<dbReference type="EMBL" id="CM056816">
    <property type="protein sequence ID" value="KAJ8634215.1"/>
    <property type="molecule type" value="Genomic_DNA"/>
</dbReference>